<comment type="catalytic activity">
    <reaction evidence="7">
        <text>L-cysteinyl-[protein] + hexadecanoyl-CoA = S-hexadecanoyl-L-cysteinyl-[protein] + CoA</text>
        <dbReference type="Rhea" id="RHEA:36683"/>
        <dbReference type="Rhea" id="RHEA-COMP:10131"/>
        <dbReference type="Rhea" id="RHEA-COMP:11032"/>
        <dbReference type="ChEBI" id="CHEBI:29950"/>
        <dbReference type="ChEBI" id="CHEBI:57287"/>
        <dbReference type="ChEBI" id="CHEBI:57379"/>
        <dbReference type="ChEBI" id="CHEBI:74151"/>
        <dbReference type="EC" id="2.3.1.225"/>
    </reaction>
</comment>
<keyword evidence="6 7" id="KW-0012">Acyltransferase</keyword>
<name>A0A1S3H9I3_LINAN</name>
<evidence type="ECO:0000256" key="3">
    <source>
        <dbReference type="ARBA" id="ARBA00022692"/>
    </source>
</evidence>
<keyword evidence="5 7" id="KW-0472">Membrane</keyword>
<comment type="subcellular location">
    <subcellularLocation>
        <location evidence="1">Membrane</location>
        <topology evidence="1">Multi-pass membrane protein</topology>
    </subcellularLocation>
</comment>
<evidence type="ECO:0000256" key="4">
    <source>
        <dbReference type="ARBA" id="ARBA00022989"/>
    </source>
</evidence>
<reference evidence="10" key="1">
    <citation type="submission" date="2025-08" db="UniProtKB">
        <authorList>
            <consortium name="RefSeq"/>
        </authorList>
    </citation>
    <scope>IDENTIFICATION</scope>
    <source>
        <tissue evidence="10">Gonads</tissue>
    </source>
</reference>
<dbReference type="PROSITE" id="PS50216">
    <property type="entry name" value="DHHC"/>
    <property type="match status" value="1"/>
</dbReference>
<feature type="domain" description="Palmitoyltransferase DHHC" evidence="8">
    <location>
        <begin position="165"/>
        <end position="300"/>
    </location>
</feature>
<dbReference type="GO" id="GO:0005783">
    <property type="term" value="C:endoplasmic reticulum"/>
    <property type="evidence" value="ECO:0007669"/>
    <property type="project" value="TreeGrafter"/>
</dbReference>
<dbReference type="GO" id="GO:0016020">
    <property type="term" value="C:membrane"/>
    <property type="evidence" value="ECO:0007669"/>
    <property type="project" value="UniProtKB-SubCell"/>
</dbReference>
<dbReference type="GO" id="GO:0005794">
    <property type="term" value="C:Golgi apparatus"/>
    <property type="evidence" value="ECO:0007669"/>
    <property type="project" value="TreeGrafter"/>
</dbReference>
<dbReference type="OrthoDB" id="302728at2759"/>
<evidence type="ECO:0000256" key="5">
    <source>
        <dbReference type="ARBA" id="ARBA00023136"/>
    </source>
</evidence>
<dbReference type="Pfam" id="PF01529">
    <property type="entry name" value="DHHC"/>
    <property type="match status" value="1"/>
</dbReference>
<keyword evidence="4 7" id="KW-1133">Transmembrane helix</keyword>
<gene>
    <name evidence="10" type="primary">LOC106152660</name>
</gene>
<dbReference type="GeneID" id="106152660"/>
<dbReference type="GO" id="GO:0019706">
    <property type="term" value="F:protein-cysteine S-palmitoyltransferase activity"/>
    <property type="evidence" value="ECO:0007669"/>
    <property type="project" value="UniProtKB-EC"/>
</dbReference>
<dbReference type="InterPro" id="IPR039859">
    <property type="entry name" value="PFA4/ZDH16/20/ERF2-like"/>
</dbReference>
<evidence type="ECO:0000313" key="9">
    <source>
        <dbReference type="Proteomes" id="UP000085678"/>
    </source>
</evidence>
<feature type="transmembrane region" description="Helical" evidence="7">
    <location>
        <begin position="85"/>
        <end position="104"/>
    </location>
</feature>
<dbReference type="RefSeq" id="XP_013381788.1">
    <property type="nucleotide sequence ID" value="XM_013526334.1"/>
</dbReference>
<dbReference type="AlphaFoldDB" id="A0A1S3H9I3"/>
<dbReference type="KEGG" id="lak:106152660"/>
<evidence type="ECO:0000256" key="2">
    <source>
        <dbReference type="ARBA" id="ARBA00022679"/>
    </source>
</evidence>
<feature type="transmembrane region" description="Helical" evidence="7">
    <location>
        <begin position="47"/>
        <end position="65"/>
    </location>
</feature>
<comment type="similarity">
    <text evidence="7">Belongs to the DHHC palmitoyltransferase family.</text>
</comment>
<dbReference type="GO" id="GO:0006612">
    <property type="term" value="P:protein targeting to membrane"/>
    <property type="evidence" value="ECO:0007669"/>
    <property type="project" value="TreeGrafter"/>
</dbReference>
<organism evidence="9 10">
    <name type="scientific">Lingula anatina</name>
    <name type="common">Brachiopod</name>
    <name type="synonym">Lingula unguis</name>
    <dbReference type="NCBI Taxonomy" id="7574"/>
    <lineage>
        <taxon>Eukaryota</taxon>
        <taxon>Metazoa</taxon>
        <taxon>Spiralia</taxon>
        <taxon>Lophotrochozoa</taxon>
        <taxon>Brachiopoda</taxon>
        <taxon>Linguliformea</taxon>
        <taxon>Lingulata</taxon>
        <taxon>Lingulida</taxon>
        <taxon>Linguloidea</taxon>
        <taxon>Lingulidae</taxon>
        <taxon>Lingula</taxon>
    </lineage>
</organism>
<keyword evidence="2 7" id="KW-0808">Transferase</keyword>
<evidence type="ECO:0000313" key="10">
    <source>
        <dbReference type="RefSeq" id="XP_013381788.1"/>
    </source>
</evidence>
<evidence type="ECO:0000256" key="7">
    <source>
        <dbReference type="RuleBase" id="RU079119"/>
    </source>
</evidence>
<feature type="transmembrane region" description="Helical" evidence="7">
    <location>
        <begin position="209"/>
        <end position="232"/>
    </location>
</feature>
<proteinExistence type="inferred from homology"/>
<dbReference type="Proteomes" id="UP000085678">
    <property type="component" value="Unplaced"/>
</dbReference>
<evidence type="ECO:0000256" key="1">
    <source>
        <dbReference type="ARBA" id="ARBA00004141"/>
    </source>
</evidence>
<dbReference type="EC" id="2.3.1.225" evidence="7"/>
<dbReference type="PANTHER" id="PTHR22883">
    <property type="entry name" value="ZINC FINGER DHHC DOMAIN CONTAINING PROTEIN"/>
    <property type="match status" value="1"/>
</dbReference>
<dbReference type="InParanoid" id="A0A1S3H9I3"/>
<keyword evidence="9" id="KW-1185">Reference proteome</keyword>
<dbReference type="InterPro" id="IPR001594">
    <property type="entry name" value="Palmitoyltrfase_DHHC"/>
</dbReference>
<comment type="domain">
    <text evidence="7">The DHHC domain is required for palmitoyltransferase activity.</text>
</comment>
<accession>A0A1S3H9I3</accession>
<evidence type="ECO:0000256" key="6">
    <source>
        <dbReference type="ARBA" id="ARBA00023315"/>
    </source>
</evidence>
<sequence>MPPHRMTVEQYGESEDGDEQDTLMGKFRAHYHGKGLKRETLICTDRISSGIFMYTLFTGYYVGMIDVIPEIYQKDYPHYVYPLRVALTFCFIQVVANWLCVRCYETGYFVTRDRPNLRKTLWDEVAIAETAVLDNEHGSHRREGVSGIRTEQEFVSKEEMNLAWKRCLICQHDAPPRSHHCRDCRKCILKHDHHCYFVGRCIGFYNQRYFIVLSFYTGVGSLASFLHVLYYLHSVLPDDMHWYDYAFPYTFYTWFEGKITFHNLLLISYCYILWWSGILGLGFFLWEMILVLTGKTTFEVRQNLHVVCLSSMREKLRSVFGEFWFFNFILPLQLLYRQSGDGTEWNDLKIFNPRGQPLKVVFANKDH</sequence>
<evidence type="ECO:0000259" key="8">
    <source>
        <dbReference type="Pfam" id="PF01529"/>
    </source>
</evidence>
<keyword evidence="3 7" id="KW-0812">Transmembrane</keyword>
<dbReference type="PANTHER" id="PTHR22883:SF452">
    <property type="entry name" value="PALMITOYLTRANSFERASE"/>
    <property type="match status" value="1"/>
</dbReference>
<protein>
    <recommendedName>
        <fullName evidence="7">Palmitoyltransferase</fullName>
        <ecNumber evidence="7">2.3.1.225</ecNumber>
    </recommendedName>
</protein>
<feature type="transmembrane region" description="Helical" evidence="7">
    <location>
        <begin position="272"/>
        <end position="292"/>
    </location>
</feature>